<dbReference type="PANTHER" id="PTHR43557">
    <property type="entry name" value="APOPTOSIS-INDUCING FACTOR 1"/>
    <property type="match status" value="1"/>
</dbReference>
<dbReference type="EMBL" id="JBHSMI010000029">
    <property type="protein sequence ID" value="MFC5405327.1"/>
    <property type="molecule type" value="Genomic_DNA"/>
</dbReference>
<dbReference type="SUPFAM" id="SSF51905">
    <property type="entry name" value="FAD/NAD(P)-binding domain"/>
    <property type="match status" value="2"/>
</dbReference>
<dbReference type="InterPro" id="IPR016156">
    <property type="entry name" value="FAD/NAD-linked_Rdtase_dimer_sf"/>
</dbReference>
<dbReference type="RefSeq" id="WP_378136469.1">
    <property type="nucleotide sequence ID" value="NZ_JBHSMI010000029.1"/>
</dbReference>
<keyword evidence="3" id="KW-0274">FAD</keyword>
<protein>
    <submittedName>
        <fullName evidence="7">NAD(P)/FAD-dependent oxidoreductase</fullName>
    </submittedName>
</protein>
<evidence type="ECO:0000256" key="4">
    <source>
        <dbReference type="ARBA" id="ARBA00023002"/>
    </source>
</evidence>
<dbReference type="InterPro" id="IPR036188">
    <property type="entry name" value="FAD/NAD-bd_sf"/>
</dbReference>
<gene>
    <name evidence="7" type="ORF">ACFPOF_21505</name>
</gene>
<evidence type="ECO:0000313" key="8">
    <source>
        <dbReference type="Proteomes" id="UP001596113"/>
    </source>
</evidence>
<comment type="cofactor">
    <cofactor evidence="1">
        <name>FAD</name>
        <dbReference type="ChEBI" id="CHEBI:57692"/>
    </cofactor>
</comment>
<dbReference type="Proteomes" id="UP001596113">
    <property type="component" value="Unassembled WGS sequence"/>
</dbReference>
<accession>A0ABW0HZP0</accession>
<keyword evidence="4" id="KW-0560">Oxidoreductase</keyword>
<dbReference type="PANTHER" id="PTHR43557:SF2">
    <property type="entry name" value="RIESKE DOMAIN-CONTAINING PROTEIN-RELATED"/>
    <property type="match status" value="1"/>
</dbReference>
<dbReference type="PRINTS" id="PR00368">
    <property type="entry name" value="FADPNR"/>
</dbReference>
<dbReference type="InterPro" id="IPR050446">
    <property type="entry name" value="FAD-oxidoreductase/Apoptosis"/>
</dbReference>
<name>A0ABW0HZP0_9BACL</name>
<comment type="caution">
    <text evidence="7">The sequence shown here is derived from an EMBL/GenBank/DDBJ whole genome shotgun (WGS) entry which is preliminary data.</text>
</comment>
<dbReference type="SUPFAM" id="SSF55424">
    <property type="entry name" value="FAD/NAD-linked reductases, dimerisation (C-terminal) domain"/>
    <property type="match status" value="1"/>
</dbReference>
<feature type="domain" description="FAD/NAD(P)-binding" evidence="5">
    <location>
        <begin position="6"/>
        <end position="303"/>
    </location>
</feature>
<keyword evidence="8" id="KW-1185">Reference proteome</keyword>
<evidence type="ECO:0000313" key="7">
    <source>
        <dbReference type="EMBL" id="MFC5405327.1"/>
    </source>
</evidence>
<proteinExistence type="predicted"/>
<evidence type="ECO:0000259" key="6">
    <source>
        <dbReference type="Pfam" id="PF14759"/>
    </source>
</evidence>
<dbReference type="Gene3D" id="3.50.50.60">
    <property type="entry name" value="FAD/NAD(P)-binding domain"/>
    <property type="match status" value="2"/>
</dbReference>
<dbReference type="Gene3D" id="3.30.390.30">
    <property type="match status" value="1"/>
</dbReference>
<dbReference type="Pfam" id="PF07992">
    <property type="entry name" value="Pyr_redox_2"/>
    <property type="match status" value="1"/>
</dbReference>
<sequence>MGEYGMVIVGAGEAGVRAALELRDQGWKGTITVVGDENQLPYERPPLSKYQLYTEEEQAPVTIAAQEKLNEYGIRLLSGETAVNLDRSSHFIELASGRLIFYERLLLATGARPRQLNVKGGGAKDALYLRKFADAVKLRDRLQPGQHIAIIGGGFIGLEVAASSIRKGCRVTLIEVGPRILMRGVPKEIADRVELLHRNAGVEFKIGNMIEYIVRVGGGYAITLADGSLVESDVVLAGIGAIPETTLAEAGGLDTDNGIKADEYLRTSDPDIFAAGDCCSFPHPLYGGRRIRLEAWRNAQDQGAHVAANMLGGNTPYVGIPWFWSDQYDETLEVTGLTDGSETNVHRNVGSSGQLIFHLAQDGRLVSASGIGSEGTISKDLRLAEKLIAAKAVPNLAELTDPGFKLRELLRSIS</sequence>
<evidence type="ECO:0000256" key="2">
    <source>
        <dbReference type="ARBA" id="ARBA00022630"/>
    </source>
</evidence>
<dbReference type="PRINTS" id="PR00411">
    <property type="entry name" value="PNDRDTASEI"/>
</dbReference>
<keyword evidence="2" id="KW-0285">Flavoprotein</keyword>
<dbReference type="InterPro" id="IPR028202">
    <property type="entry name" value="Reductase_C"/>
</dbReference>
<evidence type="ECO:0000259" key="5">
    <source>
        <dbReference type="Pfam" id="PF07992"/>
    </source>
</evidence>
<feature type="domain" description="Reductase C-terminal" evidence="6">
    <location>
        <begin position="322"/>
        <end position="410"/>
    </location>
</feature>
<reference evidence="8" key="1">
    <citation type="journal article" date="2019" name="Int. J. Syst. Evol. Microbiol.">
        <title>The Global Catalogue of Microorganisms (GCM) 10K type strain sequencing project: providing services to taxonomists for standard genome sequencing and annotation.</title>
        <authorList>
            <consortium name="The Broad Institute Genomics Platform"/>
            <consortium name="The Broad Institute Genome Sequencing Center for Infectious Disease"/>
            <person name="Wu L."/>
            <person name="Ma J."/>
        </authorList>
    </citation>
    <scope>NUCLEOTIDE SEQUENCE [LARGE SCALE GENOMIC DNA]</scope>
    <source>
        <strain evidence="8">CGMCC 1.18575</strain>
    </source>
</reference>
<dbReference type="Pfam" id="PF14759">
    <property type="entry name" value="Reductase_C"/>
    <property type="match status" value="1"/>
</dbReference>
<evidence type="ECO:0000256" key="3">
    <source>
        <dbReference type="ARBA" id="ARBA00022827"/>
    </source>
</evidence>
<evidence type="ECO:0000256" key="1">
    <source>
        <dbReference type="ARBA" id="ARBA00001974"/>
    </source>
</evidence>
<dbReference type="InterPro" id="IPR023753">
    <property type="entry name" value="FAD/NAD-binding_dom"/>
</dbReference>
<organism evidence="7 8">
    <name type="scientific">Cohnella soli</name>
    <dbReference type="NCBI Taxonomy" id="425005"/>
    <lineage>
        <taxon>Bacteria</taxon>
        <taxon>Bacillati</taxon>
        <taxon>Bacillota</taxon>
        <taxon>Bacilli</taxon>
        <taxon>Bacillales</taxon>
        <taxon>Paenibacillaceae</taxon>
        <taxon>Cohnella</taxon>
    </lineage>
</organism>